<evidence type="ECO:0000256" key="3">
    <source>
        <dbReference type="ARBA" id="ARBA00013365"/>
    </source>
</evidence>
<evidence type="ECO:0000256" key="2">
    <source>
        <dbReference type="ARBA" id="ARBA00011322"/>
    </source>
</evidence>
<evidence type="ECO:0000256" key="1">
    <source>
        <dbReference type="ARBA" id="ARBA00010555"/>
    </source>
</evidence>
<dbReference type="SUPFAM" id="SSF56300">
    <property type="entry name" value="Metallo-dependent phosphatases"/>
    <property type="match status" value="1"/>
</dbReference>
<proteinExistence type="inferred from homology"/>
<feature type="domain" description="Nuclease SbcCD subunit D C-terminal" evidence="9">
    <location>
        <begin position="278"/>
        <end position="365"/>
    </location>
</feature>
<name>A0A543HYB1_9MICO</name>
<comment type="subunit">
    <text evidence="2 7">Heterodimer of SbcC and SbcD.</text>
</comment>
<sequence>MKLLHTSDWHIGRTFHGHPTLDALRVVLADLVQQTRERGVDVVLVSGDVFDSAMPAAEHFTLLTETLTALRATGARVIVTSGNHDSAARLGFQASLLAASGVHMMTNPEAFLTPVIVPDTDGPVAFYGIPYLEPALFRHRHPGERLARHDDVLGFVLDRIRADAARRGGRYVVLSHCFAAGLDASVGTPVDAPADSPGVERDITAGGIDYVSRDRFLGPDYVALGHIHGRAVLADGIRYSGAPLHYAFSEAKKPRGAWLVTLDADGLAGTEWLTLPVPRQLTVLTGEIDHLLADPALAGHENDWVCAILTDTVRPLDPMSRLQKRFPGCATLEHRPTIVVEDDGERYAARVRSKTDPEIVAAFLSHVRNGRGPSSQETGLIAEAWGELDAGEPR</sequence>
<comment type="caution">
    <text evidence="10">The sequence shown here is derived from an EMBL/GenBank/DDBJ whole genome shotgun (WGS) entry which is preliminary data.</text>
</comment>
<keyword evidence="7" id="KW-0255">Endonuclease</keyword>
<evidence type="ECO:0000256" key="4">
    <source>
        <dbReference type="ARBA" id="ARBA00022722"/>
    </source>
</evidence>
<dbReference type="Gene3D" id="3.60.21.10">
    <property type="match status" value="1"/>
</dbReference>
<dbReference type="InterPro" id="IPR026843">
    <property type="entry name" value="SbcD_C"/>
</dbReference>
<dbReference type="Pfam" id="PF12320">
    <property type="entry name" value="SbcD_C"/>
    <property type="match status" value="1"/>
</dbReference>
<keyword evidence="7" id="KW-0233">DNA recombination</keyword>
<feature type="domain" description="Calcineurin-like phosphoesterase" evidence="8">
    <location>
        <begin position="1"/>
        <end position="228"/>
    </location>
</feature>
<dbReference type="PANTHER" id="PTHR30337:SF0">
    <property type="entry name" value="NUCLEASE SBCCD SUBUNIT D"/>
    <property type="match status" value="1"/>
</dbReference>
<comment type="function">
    <text evidence="7">SbcCD cleaves DNA hairpin structures. These structures can inhibit DNA replication and are intermediates in certain DNA recombination reactions. The complex acts as a 3'-&gt;5' double strand exonuclease that can open hairpins. It also has a 5' single-strand endonuclease activity.</text>
</comment>
<dbReference type="EMBL" id="VFPN01000002">
    <property type="protein sequence ID" value="TQM63332.1"/>
    <property type="molecule type" value="Genomic_DNA"/>
</dbReference>
<evidence type="ECO:0000259" key="8">
    <source>
        <dbReference type="Pfam" id="PF00149"/>
    </source>
</evidence>
<accession>A0A543HYB1</accession>
<dbReference type="Proteomes" id="UP000318331">
    <property type="component" value="Unassembled WGS sequence"/>
</dbReference>
<keyword evidence="11" id="KW-1185">Reference proteome</keyword>
<organism evidence="10 11">
    <name type="scientific">Klugiella xanthotipulae</name>
    <dbReference type="NCBI Taxonomy" id="244735"/>
    <lineage>
        <taxon>Bacteria</taxon>
        <taxon>Bacillati</taxon>
        <taxon>Actinomycetota</taxon>
        <taxon>Actinomycetes</taxon>
        <taxon>Micrococcales</taxon>
        <taxon>Microbacteriaceae</taxon>
        <taxon>Klugiella</taxon>
    </lineage>
</organism>
<dbReference type="InterPro" id="IPR041796">
    <property type="entry name" value="Mre11_N"/>
</dbReference>
<keyword evidence="5 7" id="KW-0378">Hydrolase</keyword>
<evidence type="ECO:0000313" key="10">
    <source>
        <dbReference type="EMBL" id="TQM63332.1"/>
    </source>
</evidence>
<dbReference type="GO" id="GO:0006260">
    <property type="term" value="P:DNA replication"/>
    <property type="evidence" value="ECO:0007669"/>
    <property type="project" value="UniProtKB-KW"/>
</dbReference>
<keyword evidence="4 7" id="KW-0540">Nuclease</keyword>
<evidence type="ECO:0000259" key="9">
    <source>
        <dbReference type="Pfam" id="PF12320"/>
    </source>
</evidence>
<dbReference type="GO" id="GO:0008408">
    <property type="term" value="F:3'-5' exonuclease activity"/>
    <property type="evidence" value="ECO:0007669"/>
    <property type="project" value="InterPro"/>
</dbReference>
<comment type="similarity">
    <text evidence="1 7">Belongs to the SbcD family.</text>
</comment>
<dbReference type="PANTHER" id="PTHR30337">
    <property type="entry name" value="COMPONENT OF ATP-DEPENDENT DSDNA EXONUCLEASE"/>
    <property type="match status" value="1"/>
</dbReference>
<dbReference type="InterPro" id="IPR004593">
    <property type="entry name" value="SbcD"/>
</dbReference>
<keyword evidence="7" id="KW-0235">DNA replication</keyword>
<dbReference type="Pfam" id="PF00149">
    <property type="entry name" value="Metallophos"/>
    <property type="match status" value="1"/>
</dbReference>
<gene>
    <name evidence="7" type="primary">sbcD</name>
    <name evidence="10" type="ORF">FB466_1592</name>
</gene>
<dbReference type="NCBIfam" id="TIGR00619">
    <property type="entry name" value="sbcd"/>
    <property type="match status" value="1"/>
</dbReference>
<dbReference type="InterPro" id="IPR050535">
    <property type="entry name" value="DNA_Repair-Maintenance_Comp"/>
</dbReference>
<evidence type="ECO:0000256" key="6">
    <source>
        <dbReference type="ARBA" id="ARBA00022839"/>
    </source>
</evidence>
<dbReference type="OrthoDB" id="9773856at2"/>
<evidence type="ECO:0000256" key="5">
    <source>
        <dbReference type="ARBA" id="ARBA00022801"/>
    </source>
</evidence>
<dbReference type="RefSeq" id="WP_141917367.1">
    <property type="nucleotide sequence ID" value="NZ_BAAAYS010000025.1"/>
</dbReference>
<dbReference type="GO" id="GO:0004519">
    <property type="term" value="F:endonuclease activity"/>
    <property type="evidence" value="ECO:0007669"/>
    <property type="project" value="UniProtKB-KW"/>
</dbReference>
<dbReference type="AlphaFoldDB" id="A0A543HYB1"/>
<evidence type="ECO:0000256" key="7">
    <source>
        <dbReference type="RuleBase" id="RU363069"/>
    </source>
</evidence>
<protein>
    <recommendedName>
        <fullName evidence="3 7">Nuclease SbcCD subunit D</fullName>
    </recommendedName>
</protein>
<evidence type="ECO:0000313" key="11">
    <source>
        <dbReference type="Proteomes" id="UP000318331"/>
    </source>
</evidence>
<dbReference type="GO" id="GO:0006310">
    <property type="term" value="P:DNA recombination"/>
    <property type="evidence" value="ECO:0007669"/>
    <property type="project" value="UniProtKB-KW"/>
</dbReference>
<reference evidence="10 11" key="1">
    <citation type="submission" date="2019-06" db="EMBL/GenBank/DDBJ databases">
        <title>Sequencing the genomes of 1000 actinobacteria strains.</title>
        <authorList>
            <person name="Klenk H.-P."/>
        </authorList>
    </citation>
    <scope>NUCLEOTIDE SEQUENCE [LARGE SCALE GENOMIC DNA]</scope>
    <source>
        <strain evidence="10 11">DSM 18031</strain>
    </source>
</reference>
<dbReference type="CDD" id="cd00840">
    <property type="entry name" value="MPP_Mre11_N"/>
    <property type="match status" value="1"/>
</dbReference>
<dbReference type="InterPro" id="IPR004843">
    <property type="entry name" value="Calcineurin-like_PHP"/>
</dbReference>
<dbReference type="InterPro" id="IPR029052">
    <property type="entry name" value="Metallo-depent_PP-like"/>
</dbReference>
<keyword evidence="6 7" id="KW-0269">Exonuclease</keyword>